<keyword evidence="2" id="KW-1185">Reference proteome</keyword>
<dbReference type="RefSeq" id="WP_301481415.1">
    <property type="nucleotide sequence ID" value="NZ_JASMRX010000046.1"/>
</dbReference>
<accession>A0ABT8M0K1</accession>
<reference evidence="1" key="1">
    <citation type="submission" date="2023-05" db="EMBL/GenBank/DDBJ databases">
        <title>Cannabis rhizosphere genomes.</title>
        <authorList>
            <person name="Goff K.L."/>
        </authorList>
    </citation>
    <scope>NUCLEOTIDE SEQUENCE</scope>
    <source>
        <strain evidence="1">SPPC 2817</strain>
    </source>
</reference>
<dbReference type="EMBL" id="JASMRX010000046">
    <property type="protein sequence ID" value="MDN6881923.1"/>
    <property type="molecule type" value="Genomic_DNA"/>
</dbReference>
<name>A0ABT8M0K1_9GAMM</name>
<proteinExistence type="predicted"/>
<evidence type="ECO:0000313" key="2">
    <source>
        <dbReference type="Proteomes" id="UP001176500"/>
    </source>
</evidence>
<gene>
    <name evidence="1" type="ORF">QO199_25115</name>
</gene>
<dbReference type="Proteomes" id="UP001176500">
    <property type="component" value="Unassembled WGS sequence"/>
</dbReference>
<organism evidence="1 2">
    <name type="scientific">Serratia bockelmannii</name>
    <dbReference type="NCBI Taxonomy" id="2703793"/>
    <lineage>
        <taxon>Bacteria</taxon>
        <taxon>Pseudomonadati</taxon>
        <taxon>Pseudomonadota</taxon>
        <taxon>Gammaproteobacteria</taxon>
        <taxon>Enterobacterales</taxon>
        <taxon>Yersiniaceae</taxon>
        <taxon>Serratia</taxon>
    </lineage>
</organism>
<comment type="caution">
    <text evidence="1">The sequence shown here is derived from an EMBL/GenBank/DDBJ whole genome shotgun (WGS) entry which is preliminary data.</text>
</comment>
<evidence type="ECO:0000313" key="1">
    <source>
        <dbReference type="EMBL" id="MDN6881923.1"/>
    </source>
</evidence>
<protein>
    <submittedName>
        <fullName evidence="1">Protein TraE</fullName>
    </submittedName>
</protein>
<sequence length="139" mass="15360">MKTQSINAAATGSAEDWEVKACRFQTRLIGRYSVRFVSSVAGTDVIVNCRHITNAYNAFDAVARFVRETKNADCKVYGVDELEPACIVCLSNTGYRLVQRGYIWLCLDTGVIVEVAENGTMRRGDDGRLLPAYGTLARL</sequence>